<reference evidence="3 4" key="2">
    <citation type="submission" date="2018-10" db="EMBL/GenBank/DDBJ databases">
        <authorList>
            <consortium name="Pathogen Informatics"/>
        </authorList>
    </citation>
    <scope>NUCLEOTIDE SEQUENCE [LARGE SCALE GENOMIC DNA]</scope>
</reference>
<dbReference type="InterPro" id="IPR036388">
    <property type="entry name" value="WH-like_DNA-bd_sf"/>
</dbReference>
<protein>
    <submittedName>
        <fullName evidence="5">DEP domain-containing protein</fullName>
    </submittedName>
</protein>
<dbReference type="PANTHER" id="PTHR16206:SF4">
    <property type="entry name" value="PROTEIN LET-99"/>
    <property type="match status" value="1"/>
</dbReference>
<dbReference type="PANTHER" id="PTHR16206">
    <property type="entry name" value="DEP DOMAIN-CONTAINING"/>
    <property type="match status" value="1"/>
</dbReference>
<feature type="compositionally biased region" description="Polar residues" evidence="1">
    <location>
        <begin position="513"/>
        <end position="522"/>
    </location>
</feature>
<gene>
    <name evidence="3" type="ORF">EVEC_LOCUS2135</name>
</gene>
<dbReference type="EMBL" id="UXUI01007324">
    <property type="protein sequence ID" value="VDD86992.1"/>
    <property type="molecule type" value="Genomic_DNA"/>
</dbReference>
<dbReference type="WBParaSite" id="EVEC_0000242701-mRNA-1">
    <property type="protein sequence ID" value="EVEC_0000242701-mRNA-1"/>
    <property type="gene ID" value="EVEC_0000242701"/>
</dbReference>
<dbReference type="GO" id="GO:0035556">
    <property type="term" value="P:intracellular signal transduction"/>
    <property type="evidence" value="ECO:0007669"/>
    <property type="project" value="InterPro"/>
</dbReference>
<name>A0A0N4UXZ0_ENTVE</name>
<dbReference type="Proteomes" id="UP000274131">
    <property type="component" value="Unassembled WGS sequence"/>
</dbReference>
<dbReference type="OrthoDB" id="524326at2759"/>
<proteinExistence type="predicted"/>
<evidence type="ECO:0000313" key="3">
    <source>
        <dbReference type="EMBL" id="VDD86992.1"/>
    </source>
</evidence>
<keyword evidence="4" id="KW-1185">Reference proteome</keyword>
<dbReference type="STRING" id="51028.A0A0N4UXZ0"/>
<sequence length="817" mass="94256">MENRIKLRSCKTNTSPVREDELQKPELGDGTSAFEGRFKATRMWNGVMKKFRNGMPLKRHRRKVFLYEDSFTGKEAVDFLMTELPKFYSEEKEITRSNCHMLLEKFIDVGLFLPVKGSGNESKDEFRESDIYRFSDIPLERVAVTPILVRRAASFNERCGFGTGSCSRDLSKIPRLPRGNNSRRVEDYFTPAAEVIPSVRSPLAKSKRLSSSDGNLVSMMSPKIFDPLGTVVSNDLPVSFVDEVVKEKDSQGKDEAVETKENSSPLDEVITELQKVGETNMNATLSIRSFGKVVQNMVNDEVSPSLPEFDFRLRRILRVDSLEGIVGQSFSGSDVKWNCEKVGLKGIVKVRNENDDLSTYLIAMMRYLTRWPFDQKFVEKVNVYPGMERNVFENVCEHFVKGKPILPNVVASAILKVVNLIKDRNQQKLSKLSSPKKPEKTIRMETVFSHQATPVTRYVNMLNKDFESRLRRFPDRDYGNPRKGISYRNSSGPTLNDIDLKAKSLIKEKEAALSNNSSSQPQKLEDQPEQRYDDILLQMQRRRRSPELILHLQELSRSRKSSVITPSTDGTCSPLVKTPRLGLSPLWVRRLFLVSDIKLSDIAKEDETDLIESVALLLLTLPPATRRRLHYLLRFMEKICKNHCLRLSPTRENRYVILERLSESVLTPSDLISPVQCLHLVTFLVDNQDEVFLVPERLKTEVEHYISDRQVELKGKENDEEADNSMEKDLSTKQYCEPIKINEYDQQKEFGVERHLLNLLDNIVNNETITLEERKKQLRKFKRTYPEIYAKRFPSPKPRKPRTPSFLDRLRNLNFRQ</sequence>
<dbReference type="InterPro" id="IPR036390">
    <property type="entry name" value="WH_DNA-bd_sf"/>
</dbReference>
<dbReference type="SMART" id="SM00049">
    <property type="entry name" value="DEP"/>
    <property type="match status" value="1"/>
</dbReference>
<evidence type="ECO:0000259" key="2">
    <source>
        <dbReference type="PROSITE" id="PS50186"/>
    </source>
</evidence>
<feature type="region of interest" description="Disordered" evidence="1">
    <location>
        <begin position="472"/>
        <end position="493"/>
    </location>
</feature>
<evidence type="ECO:0000256" key="1">
    <source>
        <dbReference type="SAM" id="MobiDB-lite"/>
    </source>
</evidence>
<dbReference type="Pfam" id="PF00610">
    <property type="entry name" value="DEP"/>
    <property type="match status" value="1"/>
</dbReference>
<dbReference type="AlphaFoldDB" id="A0A0N4UXZ0"/>
<accession>A0A0N4UXZ0</accession>
<feature type="compositionally biased region" description="Basic and acidic residues" evidence="1">
    <location>
        <begin position="17"/>
        <end position="27"/>
    </location>
</feature>
<feature type="region of interest" description="Disordered" evidence="1">
    <location>
        <begin position="511"/>
        <end position="530"/>
    </location>
</feature>
<reference evidence="5" key="1">
    <citation type="submission" date="2017-02" db="UniProtKB">
        <authorList>
            <consortium name="WormBaseParasite"/>
        </authorList>
    </citation>
    <scope>IDENTIFICATION</scope>
</reference>
<evidence type="ECO:0000313" key="5">
    <source>
        <dbReference type="WBParaSite" id="EVEC_0000242701-mRNA-1"/>
    </source>
</evidence>
<dbReference type="PROSITE" id="PS50186">
    <property type="entry name" value="DEP"/>
    <property type="match status" value="1"/>
</dbReference>
<organism evidence="5">
    <name type="scientific">Enterobius vermicularis</name>
    <name type="common">Human pinworm</name>
    <dbReference type="NCBI Taxonomy" id="51028"/>
    <lineage>
        <taxon>Eukaryota</taxon>
        <taxon>Metazoa</taxon>
        <taxon>Ecdysozoa</taxon>
        <taxon>Nematoda</taxon>
        <taxon>Chromadorea</taxon>
        <taxon>Rhabditida</taxon>
        <taxon>Spirurina</taxon>
        <taxon>Oxyuridomorpha</taxon>
        <taxon>Oxyuroidea</taxon>
        <taxon>Oxyuridae</taxon>
        <taxon>Enterobius</taxon>
    </lineage>
</organism>
<feature type="region of interest" description="Disordered" evidence="1">
    <location>
        <begin position="1"/>
        <end position="28"/>
    </location>
</feature>
<feature type="domain" description="DEP" evidence="2">
    <location>
        <begin position="51"/>
        <end position="136"/>
    </location>
</feature>
<evidence type="ECO:0000313" key="4">
    <source>
        <dbReference type="Proteomes" id="UP000274131"/>
    </source>
</evidence>
<dbReference type="InterPro" id="IPR000591">
    <property type="entry name" value="DEP_dom"/>
</dbReference>
<dbReference type="Gene3D" id="1.10.10.10">
    <property type="entry name" value="Winged helix-like DNA-binding domain superfamily/Winged helix DNA-binding domain"/>
    <property type="match status" value="1"/>
</dbReference>
<dbReference type="SUPFAM" id="SSF46785">
    <property type="entry name" value="Winged helix' DNA-binding domain"/>
    <property type="match status" value="1"/>
</dbReference>